<name>A0A2N1PLT3_9BACT</name>
<reference evidence="1 2" key="1">
    <citation type="journal article" date="2017" name="ISME J.">
        <title>Potential for microbial H2 and metal transformations associated with novel bacteria and archaea in deep terrestrial subsurface sediments.</title>
        <authorList>
            <person name="Hernsdorf A.W."/>
            <person name="Amano Y."/>
            <person name="Miyakawa K."/>
            <person name="Ise K."/>
            <person name="Suzuki Y."/>
            <person name="Anantharaman K."/>
            <person name="Probst A."/>
            <person name="Burstein D."/>
            <person name="Thomas B.C."/>
            <person name="Banfield J.F."/>
        </authorList>
    </citation>
    <scope>NUCLEOTIDE SEQUENCE [LARGE SCALE GENOMIC DNA]</scope>
    <source>
        <strain evidence="1">HGW-Wallbacteria-1</strain>
    </source>
</reference>
<dbReference type="EMBL" id="PGXC01000021">
    <property type="protein sequence ID" value="PKK89296.1"/>
    <property type="molecule type" value="Genomic_DNA"/>
</dbReference>
<protein>
    <submittedName>
        <fullName evidence="1">Uncharacterized protein</fullName>
    </submittedName>
</protein>
<evidence type="ECO:0000313" key="1">
    <source>
        <dbReference type="EMBL" id="PKK89296.1"/>
    </source>
</evidence>
<organism evidence="1 2">
    <name type="scientific">Candidatus Wallbacteria bacterium HGW-Wallbacteria-1</name>
    <dbReference type="NCBI Taxonomy" id="2013854"/>
    <lineage>
        <taxon>Bacteria</taxon>
        <taxon>Candidatus Walliibacteriota</taxon>
    </lineage>
</organism>
<dbReference type="Proteomes" id="UP000233256">
    <property type="component" value="Unassembled WGS sequence"/>
</dbReference>
<accession>A0A2N1PLT3</accession>
<comment type="caution">
    <text evidence="1">The sequence shown here is derived from an EMBL/GenBank/DDBJ whole genome shotgun (WGS) entry which is preliminary data.</text>
</comment>
<evidence type="ECO:0000313" key="2">
    <source>
        <dbReference type="Proteomes" id="UP000233256"/>
    </source>
</evidence>
<sequence length="1403" mass="154461">MRYTTKLFILLFALVQILPALVPIIAPAPVHGAALDDRYERNGEAYLLIGKGDKRGVYKLNNHTSNVTGWLYDPREAYGLKVDLDRNIYTFSCIQDTDFQDVVGDIKVRICYPPQSLDLRSLSTAPYGGGLYNGFDSLGRKWLWFGSAHMTHHFVWGQTSYPDFAVPRVAAGTTAGRSGWYMIPNGSIYHSMDNMWSQDENGDGVPDLVPYITRQGWWNYANGYYWRNHGINVNPTYVYKETQKAKNYDFHLLQWFEGLGTNPRDLGSKAEAQELIINRRRVAGCTDGCFPGASELNQRAAGQIMKVLVSGLGRPYFYKRTEGQRNGQVSKDGSPYRGVFSGVNYNGAIIGDHNDLTTRFIGVSVKSRSEDFIYLLGDTVIRSWIPSTFGNVDLDIKDVAVSDQWWQSGGIVYVYSDKNGSGQIYMFVRDETKPLNQQDPPSRINVDSGIDDIAADGFGNLYYSKTALVPAGPAAFSDSDITNVTWEYNAPYAFARANVEYSQRVTKSVFMMDYYAGFATTRIGEVALGVNKWTRAAMYAPWTGERLPTANLSNVDRSKLTWSSPPVKVIDPATVNADEIPTELSVINVASPPQVVGFSPAKLDIDGVYDVNSRGELVAHNPQGFTFRAGPVYYFCVENAPVFDANGVNVLSRDLVNTSAGHVTAGGFTGGFCSTVIEPTMQFYWKITQLGVRMPDGSVSDVQIFPSAGDQAWLDTPIMGLSFSSKGNYRIDVSAKYDWYDYTRLQYGDLMDTRENTARVNGEWAKASDGSRTASYTFNINDDSQDTIAENAWVLMDSTDPATHSDTYAIDEDTAHSFTVIDKPGLPAANQVVSILSQVAPPDPVDPNYIADTKAWFTPLSVTWKVVLKSPAATENLQNGEVVFQPSIPQTSTFTANLNAADFQVPSDPCYYEMEVTVRRAYTYKIYAEMSLRPGAPPIRRPMPRFMEYEVRARSKILVRDTTVPTITCTQNRLFATTGDAFPDSTAFAAGLPLPGGLAGNPDDIIVTVTDNNPFSSLALSSPEFPAPGTTVSKGHFQANRLAKFSYQTSFSKAGAAPFTIPDAIANNTLRQTTYPGMKNPSDATDYYTCGDAGNAQSRFTFQTVAVTDPAKRKTTSSWQYTFPVNHRTFDDLIVDMPSSVDAAGAHFPIDYEGALSYSVALFDTSGNTAASGLGVIDVRDNDRPNLFVVVDDPRGSTSTRFVMPGNVKGAYGFDTTITDWKGGSFIQAVTGNDVATWNSSYTSLNFPDLAKQWPSSPCLMTPSPGQFFTVSEGTRVGFGCVIIDNVGGDLTESIFAASFDAAGAPTATRHIREWAFERQDEDGNWQSAGTAPGLSPERFPTRLNFRTPGHYRLVLDVVDAAKDWSHSTLLLTSAPAFENSRRLEFEFEVSDTTLNVHTIETR</sequence>
<gene>
    <name evidence="1" type="ORF">CVV64_15010</name>
</gene>
<proteinExistence type="predicted"/>